<dbReference type="RefSeq" id="WP_203909896.1">
    <property type="nucleotide sequence ID" value="NZ_BONY01000024.1"/>
</dbReference>
<dbReference type="EMBL" id="BONY01000024">
    <property type="protein sequence ID" value="GIH06067.1"/>
    <property type="molecule type" value="Genomic_DNA"/>
</dbReference>
<keyword evidence="2" id="KW-1185">Reference proteome</keyword>
<evidence type="ECO:0000313" key="1">
    <source>
        <dbReference type="EMBL" id="GIH06067.1"/>
    </source>
</evidence>
<comment type="caution">
    <text evidence="1">The sequence shown here is derived from an EMBL/GenBank/DDBJ whole genome shotgun (WGS) entry which is preliminary data.</text>
</comment>
<gene>
    <name evidence="1" type="ORF">Rhe02_41340</name>
</gene>
<organism evidence="1 2">
    <name type="scientific">Rhizocola hellebori</name>
    <dbReference type="NCBI Taxonomy" id="1392758"/>
    <lineage>
        <taxon>Bacteria</taxon>
        <taxon>Bacillati</taxon>
        <taxon>Actinomycetota</taxon>
        <taxon>Actinomycetes</taxon>
        <taxon>Micromonosporales</taxon>
        <taxon>Micromonosporaceae</taxon>
        <taxon>Rhizocola</taxon>
    </lineage>
</organism>
<sequence length="149" mass="15701">MSMWLMLAKIEVGLLDAVRADPDLLAGVLGEDESPMPEDLSAAFDAGSDLFEADYRTLSAIAEALESKEWFDQATGGTESLDYEDFTYGPAFALSPRDVSAVAAGLVADGWPVSGTADEPDDEFDDDIDLAGFFIAAANQGRAVVGGIN</sequence>
<reference evidence="1" key="1">
    <citation type="submission" date="2021-01" db="EMBL/GenBank/DDBJ databases">
        <title>Whole genome shotgun sequence of Rhizocola hellebori NBRC 109834.</title>
        <authorList>
            <person name="Komaki H."/>
            <person name="Tamura T."/>
        </authorList>
    </citation>
    <scope>NUCLEOTIDE SEQUENCE</scope>
    <source>
        <strain evidence="1">NBRC 109834</strain>
    </source>
</reference>
<dbReference type="AlphaFoldDB" id="A0A8J3QA96"/>
<protein>
    <submittedName>
        <fullName evidence="1">Uncharacterized protein</fullName>
    </submittedName>
</protein>
<name>A0A8J3QA96_9ACTN</name>
<dbReference type="Proteomes" id="UP000612899">
    <property type="component" value="Unassembled WGS sequence"/>
</dbReference>
<evidence type="ECO:0000313" key="2">
    <source>
        <dbReference type="Proteomes" id="UP000612899"/>
    </source>
</evidence>
<accession>A0A8J3QA96</accession>
<proteinExistence type="predicted"/>